<dbReference type="GO" id="GO:0003677">
    <property type="term" value="F:DNA binding"/>
    <property type="evidence" value="ECO:0007669"/>
    <property type="project" value="UniProtKB-KW"/>
</dbReference>
<reference evidence="2" key="1">
    <citation type="submission" date="2021-05" db="EMBL/GenBank/DDBJ databases">
        <title>A free-living protist that lacks canonical eukaryotic 1 DNA replication and segregation systems.</title>
        <authorList>
            <person name="Salas-Leiva D.E."/>
            <person name="Tromer E.C."/>
            <person name="Curtis B.A."/>
            <person name="Jerlstrom-Hultqvist J."/>
            <person name="Kolisko M."/>
            <person name="Yi Z."/>
            <person name="Salas-Leiva J.S."/>
            <person name="Gallot-Lavallee L."/>
            <person name="Kops G.J.P.L."/>
            <person name="Archibald J.M."/>
            <person name="Simpson A.G.B."/>
            <person name="Roger A.J."/>
        </authorList>
    </citation>
    <scope>NUCLEOTIDE SEQUENCE</scope>
    <source>
        <strain evidence="2">BICM</strain>
    </source>
</reference>
<dbReference type="PANTHER" id="PTHR31669">
    <property type="entry name" value="PROTEIN FAR1-RELATED SEQUENCE 10-RELATED"/>
    <property type="match status" value="1"/>
</dbReference>
<feature type="compositionally biased region" description="Basic and acidic residues" evidence="1">
    <location>
        <begin position="205"/>
        <end position="214"/>
    </location>
</feature>
<dbReference type="EMBL" id="JAHDYR010000062">
    <property type="protein sequence ID" value="KAG9391056.1"/>
    <property type="molecule type" value="Genomic_DNA"/>
</dbReference>
<evidence type="ECO:0000313" key="2">
    <source>
        <dbReference type="EMBL" id="KAG9391056.1"/>
    </source>
</evidence>
<name>A0A8J6BV49_9EUKA</name>
<proteinExistence type="predicted"/>
<accession>A0A8J6BV49</accession>
<organism evidence="2 3">
    <name type="scientific">Carpediemonas membranifera</name>
    <dbReference type="NCBI Taxonomy" id="201153"/>
    <lineage>
        <taxon>Eukaryota</taxon>
        <taxon>Metamonada</taxon>
        <taxon>Carpediemonas-like organisms</taxon>
        <taxon>Carpediemonas</taxon>
    </lineage>
</organism>
<sequence>MVNGPPEARMPFQSRKDVFSFVELYAESQGFSVVKYKFTERSIALRCSEFRPNKSKKAAAEDSSTYRGRPTHTKCGCNSWKVNANIQADGTWKISDSICLEHENHTPTPLKVDKQKLEALQSATQPALVRPATMQDMPLVELRRAPLPVIPRSMEAEVVRKALRFNALWAKAMSAAGTACKSGEDFKALTSSLEKFASSIPMAEKVAEPSDAQRENSTGARKRRAVETESLGMVDGLGPSLDALAYGMLGPVSRVTTVAPFPLPNPNYE</sequence>
<comment type="caution">
    <text evidence="2">The sequence shown here is derived from an EMBL/GenBank/DDBJ whole genome shotgun (WGS) entry which is preliminary data.</text>
</comment>
<evidence type="ECO:0000313" key="3">
    <source>
        <dbReference type="Proteomes" id="UP000717585"/>
    </source>
</evidence>
<keyword evidence="2" id="KW-0238">DNA-binding</keyword>
<gene>
    <name evidence="2" type="ORF">J8273_7330</name>
</gene>
<dbReference type="AlphaFoldDB" id="A0A8J6BV49"/>
<feature type="region of interest" description="Disordered" evidence="1">
    <location>
        <begin position="204"/>
        <end position="225"/>
    </location>
</feature>
<keyword evidence="3" id="KW-1185">Reference proteome</keyword>
<evidence type="ECO:0000256" key="1">
    <source>
        <dbReference type="SAM" id="MobiDB-lite"/>
    </source>
</evidence>
<dbReference type="GO" id="GO:0006355">
    <property type="term" value="P:regulation of DNA-templated transcription"/>
    <property type="evidence" value="ECO:0007669"/>
    <property type="project" value="InterPro"/>
</dbReference>
<dbReference type="InterPro" id="IPR031052">
    <property type="entry name" value="FHY3/FAR1"/>
</dbReference>
<dbReference type="Proteomes" id="UP000717585">
    <property type="component" value="Unassembled WGS sequence"/>
</dbReference>
<protein>
    <submittedName>
        <fullName evidence="2">FAR1 DNA-binding domain</fullName>
    </submittedName>
</protein>
<dbReference type="PANTHER" id="PTHR31669:SF251">
    <property type="entry name" value="PROTEIN FAR1-RELATED SEQUENCE"/>
    <property type="match status" value="1"/>
</dbReference>